<dbReference type="GO" id="GO:0000166">
    <property type="term" value="F:nucleotide binding"/>
    <property type="evidence" value="ECO:0007669"/>
    <property type="project" value="InterPro"/>
</dbReference>
<organism evidence="2 3">
    <name type="scientific">candidate division KSB3 bacterium</name>
    <dbReference type="NCBI Taxonomy" id="2044937"/>
    <lineage>
        <taxon>Bacteria</taxon>
        <taxon>candidate division KSB3</taxon>
    </lineage>
</organism>
<sequence>MAKPLRIGIIGCGAIAQLSHIPYTMDDEQFALVALADLSAPLLKAVADRYGISEAYTDYHELLARDDIEAVIISHNGSHYATVMAALEAGKHIFVEKPLAWNLREIEEIVEQVKHSDQIVQVGYHKLYDPAFPYAKEHLQKMRDLGFVRITVLHPTNELGLSPHRIRRGNGVIIEGHVDPGSWEHQITMQRQAFAGGDLAPLVDEALGADKDNPQLRLVYGHLMISLIHQIYMMYGFLGEPERVVNAESWRGGMSIHILVQYPGDLRCSMDWH</sequence>
<dbReference type="Gene3D" id="3.40.50.720">
    <property type="entry name" value="NAD(P)-binding Rossmann-like Domain"/>
    <property type="match status" value="1"/>
</dbReference>
<dbReference type="PANTHER" id="PTHR43708">
    <property type="entry name" value="CONSERVED EXPRESSED OXIDOREDUCTASE (EUROFUNG)"/>
    <property type="match status" value="1"/>
</dbReference>
<evidence type="ECO:0000313" key="3">
    <source>
        <dbReference type="Proteomes" id="UP000649604"/>
    </source>
</evidence>
<feature type="non-terminal residue" evidence="2">
    <location>
        <position position="273"/>
    </location>
</feature>
<dbReference type="InterPro" id="IPR051317">
    <property type="entry name" value="Gfo/Idh/MocA_oxidoreduct"/>
</dbReference>
<evidence type="ECO:0000313" key="2">
    <source>
        <dbReference type="EMBL" id="MBD3323323.1"/>
    </source>
</evidence>
<accession>A0A9D5Q4I9</accession>
<reference evidence="2" key="1">
    <citation type="submission" date="2019-11" db="EMBL/GenBank/DDBJ databases">
        <title>Microbial mats filling the niche in hypersaline microbial mats.</title>
        <authorList>
            <person name="Wong H.L."/>
            <person name="Macleod F.I."/>
            <person name="White R.A. III"/>
            <person name="Burns B.P."/>
        </authorList>
    </citation>
    <scope>NUCLEOTIDE SEQUENCE</scope>
    <source>
        <strain evidence="2">Rbin_158</strain>
    </source>
</reference>
<dbReference type="SUPFAM" id="SSF51735">
    <property type="entry name" value="NAD(P)-binding Rossmann-fold domains"/>
    <property type="match status" value="1"/>
</dbReference>
<dbReference type="InterPro" id="IPR036291">
    <property type="entry name" value="NAD(P)-bd_dom_sf"/>
</dbReference>
<feature type="domain" description="Gfo/Idh/MocA-like oxidoreductase N-terminal" evidence="1">
    <location>
        <begin position="5"/>
        <end position="124"/>
    </location>
</feature>
<dbReference type="PANTHER" id="PTHR43708:SF4">
    <property type="entry name" value="OXIDOREDUCTASE YCEM-RELATED"/>
    <property type="match status" value="1"/>
</dbReference>
<gene>
    <name evidence="2" type="ORF">GF339_01995</name>
</gene>
<dbReference type="Pfam" id="PF01408">
    <property type="entry name" value="GFO_IDH_MocA"/>
    <property type="match status" value="1"/>
</dbReference>
<dbReference type="AlphaFoldDB" id="A0A9D5Q4I9"/>
<protein>
    <recommendedName>
        <fullName evidence="1">Gfo/Idh/MocA-like oxidoreductase N-terminal domain-containing protein</fullName>
    </recommendedName>
</protein>
<proteinExistence type="predicted"/>
<evidence type="ECO:0000259" key="1">
    <source>
        <dbReference type="Pfam" id="PF01408"/>
    </source>
</evidence>
<dbReference type="Proteomes" id="UP000649604">
    <property type="component" value="Unassembled WGS sequence"/>
</dbReference>
<name>A0A9D5Q4I9_9BACT</name>
<comment type="caution">
    <text evidence="2">The sequence shown here is derived from an EMBL/GenBank/DDBJ whole genome shotgun (WGS) entry which is preliminary data.</text>
</comment>
<dbReference type="InterPro" id="IPR000683">
    <property type="entry name" value="Gfo/Idh/MocA-like_OxRdtase_N"/>
</dbReference>
<dbReference type="EMBL" id="WJJP01000055">
    <property type="protein sequence ID" value="MBD3323323.1"/>
    <property type="molecule type" value="Genomic_DNA"/>
</dbReference>